<dbReference type="RefSeq" id="XP_001012699.2">
    <property type="nucleotide sequence ID" value="XM_001012699.3"/>
</dbReference>
<dbReference type="Proteomes" id="UP000009168">
    <property type="component" value="Unassembled WGS sequence"/>
</dbReference>
<dbReference type="GeneID" id="7827657"/>
<proteinExistence type="predicted"/>
<evidence type="ECO:0000313" key="1">
    <source>
        <dbReference type="EMBL" id="EAR92454.2"/>
    </source>
</evidence>
<reference evidence="2" key="1">
    <citation type="journal article" date="2006" name="PLoS Biol.">
        <title>Macronuclear genome sequence of the ciliate Tetrahymena thermophila, a model eukaryote.</title>
        <authorList>
            <person name="Eisen J.A."/>
            <person name="Coyne R.S."/>
            <person name="Wu M."/>
            <person name="Wu D."/>
            <person name="Thiagarajan M."/>
            <person name="Wortman J.R."/>
            <person name="Badger J.H."/>
            <person name="Ren Q."/>
            <person name="Amedeo P."/>
            <person name="Jones K.M."/>
            <person name="Tallon L.J."/>
            <person name="Delcher A.L."/>
            <person name="Salzberg S.L."/>
            <person name="Silva J.C."/>
            <person name="Haas B.J."/>
            <person name="Majoros W.H."/>
            <person name="Farzad M."/>
            <person name="Carlton J.M."/>
            <person name="Smith R.K. Jr."/>
            <person name="Garg J."/>
            <person name="Pearlman R.E."/>
            <person name="Karrer K.M."/>
            <person name="Sun L."/>
            <person name="Manning G."/>
            <person name="Elde N.C."/>
            <person name="Turkewitz A.P."/>
            <person name="Asai D.J."/>
            <person name="Wilkes D.E."/>
            <person name="Wang Y."/>
            <person name="Cai H."/>
            <person name="Collins K."/>
            <person name="Stewart B.A."/>
            <person name="Lee S.R."/>
            <person name="Wilamowska K."/>
            <person name="Weinberg Z."/>
            <person name="Ruzzo W.L."/>
            <person name="Wloga D."/>
            <person name="Gaertig J."/>
            <person name="Frankel J."/>
            <person name="Tsao C.-C."/>
            <person name="Gorovsky M.A."/>
            <person name="Keeling P.J."/>
            <person name="Waller R.F."/>
            <person name="Patron N.J."/>
            <person name="Cherry J.M."/>
            <person name="Stover N.A."/>
            <person name="Krieger C.J."/>
            <person name="del Toro C."/>
            <person name="Ryder H.F."/>
            <person name="Williamson S.C."/>
            <person name="Barbeau R.A."/>
            <person name="Hamilton E.P."/>
            <person name="Orias E."/>
        </authorList>
    </citation>
    <scope>NUCLEOTIDE SEQUENCE [LARGE SCALE GENOMIC DNA]</scope>
    <source>
        <strain evidence="2">SB210</strain>
    </source>
</reference>
<organism evidence="1 2">
    <name type="scientific">Tetrahymena thermophila (strain SB210)</name>
    <dbReference type="NCBI Taxonomy" id="312017"/>
    <lineage>
        <taxon>Eukaryota</taxon>
        <taxon>Sar</taxon>
        <taxon>Alveolata</taxon>
        <taxon>Ciliophora</taxon>
        <taxon>Intramacronucleata</taxon>
        <taxon>Oligohymenophorea</taxon>
        <taxon>Hymenostomatida</taxon>
        <taxon>Tetrahymenina</taxon>
        <taxon>Tetrahymenidae</taxon>
        <taxon>Tetrahymena</taxon>
    </lineage>
</organism>
<name>Q236P6_TETTS</name>
<accession>Q236P6</accession>
<keyword evidence="2" id="KW-1185">Reference proteome</keyword>
<dbReference type="InParanoid" id="Q236P6"/>
<gene>
    <name evidence="1" type="ORF">TTHERM_00085520</name>
</gene>
<protein>
    <submittedName>
        <fullName evidence="1">Uncharacterized protein</fullName>
    </submittedName>
</protein>
<dbReference type="EMBL" id="GG662749">
    <property type="protein sequence ID" value="EAR92454.2"/>
    <property type="molecule type" value="Genomic_DNA"/>
</dbReference>
<dbReference type="KEGG" id="tet:TTHERM_00085520"/>
<sequence length="487" mass="57209">MLDSASNKLQTNLGKNLKHIDRDLALKSQKCSNLQGDSMSIINDNDTQVSINSINSLQTKIFSQNFENYRIQNQQEFMLDNSIYAECCADKFLLSNIPLNQSSSMISDDNDYDYNENILNNSIFQKTQSESSSIKSPLSKRVTFQDLSLKSPLQQSNLCCNNQEKSIKQLFSFEKSQVEQMISSQSAYQSNQSSSQKVKKSILKKSKTFELNFKKEKEGQQEIPTQQSNMDFCNIRNEELIQILLENETYNSKYLRKYFFSDMTTKISSSGERKSKIIMLTHNSFYVLQDYSNYKHIQKFDISQINKITINPEYQNVCSIVVKNQFLLNLQINHFKEFIQFIQNIFKSVLKMFIPIIFDKQKQKFIQQSNINVNNKVESKMESFLNSKKKEFYIQIMLIENNILQHDSKTIGLLQFFQNKILITALQKHLELNRLTEVDLFEICTYKRQFMFKSLRNPDHLYLTKLLDDQEFQQCLSQLQNFENQIK</sequence>
<evidence type="ECO:0000313" key="2">
    <source>
        <dbReference type="Proteomes" id="UP000009168"/>
    </source>
</evidence>
<dbReference type="AlphaFoldDB" id="Q236P6"/>
<dbReference type="HOGENOM" id="CLU_726643_0_0_1"/>